<dbReference type="AlphaFoldDB" id="A0A9P5X744"/>
<evidence type="ECO:0000313" key="3">
    <source>
        <dbReference type="EMBL" id="KAF9445802.1"/>
    </source>
</evidence>
<dbReference type="PANTHER" id="PTHR10039">
    <property type="entry name" value="AMELOGENIN"/>
    <property type="match status" value="1"/>
</dbReference>
<accession>A0A9P5X744</accession>
<sequence>MPFPPGSQNTAINGGSFVDQSIVPVTNVSLEDEQTGIDILQEASNHDAVHDSFARDYAPRCYPGTREQHIEDIVHWAIPSFGAGDPLPLLWMKGLAGVGKSAIAQTCAERLKALGTLGASFFFSINEQDQATEFIPTIVYQLSIEFPDYGDLIEQRILHHEAILDETMATQFEALIIEPLQELERTGKGIEQRIAIIVDGLDECNSTDAQCKIIELVADAARGGATPLCWAFFSRPEPHIEASFTRAGVAQVTCTTLLPISHDANSDIGLYLRSGFENILRCRNIPAEPQWPSDNDIQTLVKASNGSFAYAATALRIVAQPGSAEKALDVVCSTTKLDHTDSSPFAELDAFYMMIMQRIPPEELANTLLLCRRLCMSRSYAGRCLYGVRLWSNKLALSEIEFWAACNQLNAVLHVHDHNDSFDFTQFGDTRRPFQRADRTTIEKPRWYIRNKLGGSVYFYHKSFYDFLVDPKRSGSFCIQSSPVLNAFYKHCVDRLPKYEESYSFGELELTLAPNVPDSASSLSWPYTNEFVNSLLKALVYDWTFMTCFSFGHVPDIEIQSLQRFSHADFRKFQENRTMLYAGHGGWLASVRWGWCADVKVISRTQLFRVPPVEFRNIDVAEFKAGVKRWEKCGIIQPYYPNFTSWFKSFFPRNSQDKVISGLYRMGHGPKSVFWYWEINFEEEYYQDYVAADLAEGERIYREERFDLWPKKSW</sequence>
<keyword evidence="1" id="KW-0677">Repeat</keyword>
<evidence type="ECO:0000259" key="2">
    <source>
        <dbReference type="Pfam" id="PF24883"/>
    </source>
</evidence>
<dbReference type="OrthoDB" id="5106486at2759"/>
<reference evidence="3" key="1">
    <citation type="submission" date="2020-11" db="EMBL/GenBank/DDBJ databases">
        <authorList>
            <consortium name="DOE Joint Genome Institute"/>
            <person name="Ahrendt S."/>
            <person name="Riley R."/>
            <person name="Andreopoulos W."/>
            <person name="Labutti K."/>
            <person name="Pangilinan J."/>
            <person name="Ruiz-Duenas F.J."/>
            <person name="Barrasa J.M."/>
            <person name="Sanchez-Garcia M."/>
            <person name="Camarero S."/>
            <person name="Miyauchi S."/>
            <person name="Serrano A."/>
            <person name="Linde D."/>
            <person name="Babiker R."/>
            <person name="Drula E."/>
            <person name="Ayuso-Fernandez I."/>
            <person name="Pacheco R."/>
            <person name="Padilla G."/>
            <person name="Ferreira P."/>
            <person name="Barriuso J."/>
            <person name="Kellner H."/>
            <person name="Castanera R."/>
            <person name="Alfaro M."/>
            <person name="Ramirez L."/>
            <person name="Pisabarro A.G."/>
            <person name="Kuo A."/>
            <person name="Tritt A."/>
            <person name="Lipzen A."/>
            <person name="He G."/>
            <person name="Yan M."/>
            <person name="Ng V."/>
            <person name="Cullen D."/>
            <person name="Martin F."/>
            <person name="Rosso M.-N."/>
            <person name="Henrissat B."/>
            <person name="Hibbett D."/>
            <person name="Martinez A.T."/>
            <person name="Grigoriev I.V."/>
        </authorList>
    </citation>
    <scope>NUCLEOTIDE SEQUENCE</scope>
    <source>
        <strain evidence="3">MF-IS2</strain>
    </source>
</reference>
<keyword evidence="4" id="KW-1185">Reference proteome</keyword>
<evidence type="ECO:0000256" key="1">
    <source>
        <dbReference type="ARBA" id="ARBA00022737"/>
    </source>
</evidence>
<dbReference type="EMBL" id="MU151280">
    <property type="protein sequence ID" value="KAF9445802.1"/>
    <property type="molecule type" value="Genomic_DNA"/>
</dbReference>
<dbReference type="Pfam" id="PF24883">
    <property type="entry name" value="NPHP3_N"/>
    <property type="match status" value="1"/>
</dbReference>
<dbReference type="SUPFAM" id="SSF52540">
    <property type="entry name" value="P-loop containing nucleoside triphosphate hydrolases"/>
    <property type="match status" value="1"/>
</dbReference>
<proteinExistence type="predicted"/>
<dbReference type="Gene3D" id="3.40.50.300">
    <property type="entry name" value="P-loop containing nucleotide triphosphate hydrolases"/>
    <property type="match status" value="1"/>
</dbReference>
<name>A0A9P5X744_9AGAR</name>
<dbReference type="Proteomes" id="UP000807342">
    <property type="component" value="Unassembled WGS sequence"/>
</dbReference>
<evidence type="ECO:0000313" key="4">
    <source>
        <dbReference type="Proteomes" id="UP000807342"/>
    </source>
</evidence>
<dbReference type="InterPro" id="IPR027417">
    <property type="entry name" value="P-loop_NTPase"/>
</dbReference>
<feature type="domain" description="Nephrocystin 3-like N-terminal" evidence="2">
    <location>
        <begin position="88"/>
        <end position="235"/>
    </location>
</feature>
<dbReference type="InterPro" id="IPR056884">
    <property type="entry name" value="NPHP3-like_N"/>
</dbReference>
<dbReference type="PANTHER" id="PTHR10039:SF14">
    <property type="entry name" value="NACHT DOMAIN-CONTAINING PROTEIN"/>
    <property type="match status" value="1"/>
</dbReference>
<gene>
    <name evidence="3" type="ORF">P691DRAFT_734370</name>
</gene>
<organism evidence="3 4">
    <name type="scientific">Macrolepiota fuliginosa MF-IS2</name>
    <dbReference type="NCBI Taxonomy" id="1400762"/>
    <lineage>
        <taxon>Eukaryota</taxon>
        <taxon>Fungi</taxon>
        <taxon>Dikarya</taxon>
        <taxon>Basidiomycota</taxon>
        <taxon>Agaricomycotina</taxon>
        <taxon>Agaricomycetes</taxon>
        <taxon>Agaricomycetidae</taxon>
        <taxon>Agaricales</taxon>
        <taxon>Agaricineae</taxon>
        <taxon>Agaricaceae</taxon>
        <taxon>Macrolepiota</taxon>
    </lineage>
</organism>
<protein>
    <recommendedName>
        <fullName evidence="2">Nephrocystin 3-like N-terminal domain-containing protein</fullName>
    </recommendedName>
</protein>
<comment type="caution">
    <text evidence="3">The sequence shown here is derived from an EMBL/GenBank/DDBJ whole genome shotgun (WGS) entry which is preliminary data.</text>
</comment>